<dbReference type="InterPro" id="IPR036291">
    <property type="entry name" value="NAD(P)-bd_dom_sf"/>
</dbReference>
<evidence type="ECO:0000256" key="2">
    <source>
        <dbReference type="ARBA" id="ARBA00023002"/>
    </source>
</evidence>
<organism evidence="4 5">
    <name type="scientific">Paenibacillus plantiphilus</name>
    <dbReference type="NCBI Taxonomy" id="2905650"/>
    <lineage>
        <taxon>Bacteria</taxon>
        <taxon>Bacillati</taxon>
        <taxon>Bacillota</taxon>
        <taxon>Bacilli</taxon>
        <taxon>Bacillales</taxon>
        <taxon>Paenibacillaceae</taxon>
        <taxon>Paenibacillus</taxon>
    </lineage>
</organism>
<protein>
    <submittedName>
        <fullName evidence="4">3-oxoacyl-[acyl-carrier-protein] reductase FabG</fullName>
        <ecNumber evidence="4">1.1.1.100</ecNumber>
    </submittedName>
</protein>
<proteinExistence type="inferred from homology"/>
<dbReference type="PRINTS" id="PR00081">
    <property type="entry name" value="GDHRDH"/>
</dbReference>
<dbReference type="InterPro" id="IPR057326">
    <property type="entry name" value="KR_dom"/>
</dbReference>
<name>A0ABN8GV76_9BACL</name>
<evidence type="ECO:0000313" key="4">
    <source>
        <dbReference type="EMBL" id="CAH1212733.1"/>
    </source>
</evidence>
<dbReference type="GO" id="GO:0004316">
    <property type="term" value="F:3-oxoacyl-[acyl-carrier-protein] reductase (NADPH) activity"/>
    <property type="evidence" value="ECO:0007669"/>
    <property type="project" value="UniProtKB-EC"/>
</dbReference>
<dbReference type="EMBL" id="CAKMMF010000020">
    <property type="protein sequence ID" value="CAH1212733.1"/>
    <property type="molecule type" value="Genomic_DNA"/>
</dbReference>
<dbReference type="Gene3D" id="3.40.50.720">
    <property type="entry name" value="NAD(P)-binding Rossmann-like Domain"/>
    <property type="match status" value="1"/>
</dbReference>
<dbReference type="SMART" id="SM00822">
    <property type="entry name" value="PKS_KR"/>
    <property type="match status" value="1"/>
</dbReference>
<comment type="similarity">
    <text evidence="1">Belongs to the short-chain dehydrogenases/reductases (SDR) family.</text>
</comment>
<dbReference type="PANTHER" id="PTHR43639">
    <property type="entry name" value="OXIDOREDUCTASE, SHORT-CHAIN DEHYDROGENASE/REDUCTASE FAMILY (AFU_ORTHOLOGUE AFUA_5G02870)"/>
    <property type="match status" value="1"/>
</dbReference>
<dbReference type="PANTHER" id="PTHR43639:SF1">
    <property type="entry name" value="SHORT-CHAIN DEHYDROGENASE_REDUCTASE FAMILY PROTEIN"/>
    <property type="match status" value="1"/>
</dbReference>
<comment type="caution">
    <text evidence="4">The sequence shown here is derived from an EMBL/GenBank/DDBJ whole genome shotgun (WGS) entry which is preliminary data.</text>
</comment>
<sequence length="262" mass="27787">MEKKILEHEVTMTNISIVTGGSRGLGRNTAISIARHGGDVILTYRSQEEEAKSVVAEIEALGRKAVALQLDIANTSSFTDFAETVRSTLQSTWGSSTFNHLVNNAGHGEMTSFAETTEAQFDGLFNVHVKGVFFLTQALLPLLADGGRIINFSSGLTRVSYPGFSAYSAAKGAVEILTIYMAKELGHRGITVNTIAPGAIETDFLGGAVRDTPAYNDAFAAMVALGRVGVPDDIGPAVASLLGPDNRWVNAQRIEISGGQNI</sequence>
<reference evidence="4" key="1">
    <citation type="submission" date="2022-01" db="EMBL/GenBank/DDBJ databases">
        <authorList>
            <person name="Criscuolo A."/>
        </authorList>
    </citation>
    <scope>NUCLEOTIDE SEQUENCE</scope>
    <source>
        <strain evidence="4">CIP111893</strain>
    </source>
</reference>
<dbReference type="PRINTS" id="PR00080">
    <property type="entry name" value="SDRFAMILY"/>
</dbReference>
<feature type="domain" description="Ketoreductase" evidence="3">
    <location>
        <begin position="14"/>
        <end position="198"/>
    </location>
</feature>
<evidence type="ECO:0000256" key="1">
    <source>
        <dbReference type="ARBA" id="ARBA00006484"/>
    </source>
</evidence>
<dbReference type="SUPFAM" id="SSF51735">
    <property type="entry name" value="NAD(P)-binding Rossmann-fold domains"/>
    <property type="match status" value="1"/>
</dbReference>
<dbReference type="InterPro" id="IPR002347">
    <property type="entry name" value="SDR_fam"/>
</dbReference>
<evidence type="ECO:0000259" key="3">
    <source>
        <dbReference type="SMART" id="SM00822"/>
    </source>
</evidence>
<dbReference type="Proteomes" id="UP000838686">
    <property type="component" value="Unassembled WGS sequence"/>
</dbReference>
<dbReference type="Pfam" id="PF13561">
    <property type="entry name" value="adh_short_C2"/>
    <property type="match status" value="1"/>
</dbReference>
<gene>
    <name evidence="4" type="primary">fabG_7</name>
    <name evidence="4" type="ORF">PAECIP111893_03591</name>
</gene>
<keyword evidence="5" id="KW-1185">Reference proteome</keyword>
<dbReference type="EC" id="1.1.1.100" evidence="4"/>
<accession>A0ABN8GV76</accession>
<evidence type="ECO:0000313" key="5">
    <source>
        <dbReference type="Proteomes" id="UP000838686"/>
    </source>
</evidence>
<keyword evidence="2 4" id="KW-0560">Oxidoreductase</keyword>